<organism evidence="1">
    <name type="scientific">marine sediment metagenome</name>
    <dbReference type="NCBI Taxonomy" id="412755"/>
    <lineage>
        <taxon>unclassified sequences</taxon>
        <taxon>metagenomes</taxon>
        <taxon>ecological metagenomes</taxon>
    </lineage>
</organism>
<dbReference type="EMBL" id="BART01006031">
    <property type="protein sequence ID" value="GAG56690.1"/>
    <property type="molecule type" value="Genomic_DNA"/>
</dbReference>
<sequence length="250" mass="28409">MEFLVVIADILWENETVGELSQSPSVDVPLAYFGYNDSTPVKEVYLGTSFGGIIPPLIFPINDTTLDVSLMAPIINNSFLTLFAQMGFINKFDFYSSNALKTEIYFQNLLDNYYFRASYYANNGTIKEMDAYYVITAGADPMAVNITLKRVFEFDITDEVEWGVGIGDTIYLHSYEPSSGYGLVKLDVQGFNEEIYWSSNWTVQGEEWPMTFQNLNVIIAFWDGTQWLPGSPQVITAANNFYPMCFPLWK</sequence>
<protein>
    <submittedName>
        <fullName evidence="1">Uncharacterized protein</fullName>
    </submittedName>
</protein>
<reference evidence="1" key="1">
    <citation type="journal article" date="2014" name="Front. Microbiol.">
        <title>High frequency of phylogenetically diverse reductive dehalogenase-homologous genes in deep subseafloor sedimentary metagenomes.</title>
        <authorList>
            <person name="Kawai M."/>
            <person name="Futagami T."/>
            <person name="Toyoda A."/>
            <person name="Takaki Y."/>
            <person name="Nishi S."/>
            <person name="Hori S."/>
            <person name="Arai W."/>
            <person name="Tsubouchi T."/>
            <person name="Morono Y."/>
            <person name="Uchiyama I."/>
            <person name="Ito T."/>
            <person name="Fujiyama A."/>
            <person name="Inagaki F."/>
            <person name="Takami H."/>
        </authorList>
    </citation>
    <scope>NUCLEOTIDE SEQUENCE</scope>
    <source>
        <strain evidence="1">Expedition CK06-06</strain>
    </source>
</reference>
<accession>X0YKX3</accession>
<gene>
    <name evidence="1" type="ORF">S01H4_13709</name>
</gene>
<proteinExistence type="predicted"/>
<comment type="caution">
    <text evidence="1">The sequence shown here is derived from an EMBL/GenBank/DDBJ whole genome shotgun (WGS) entry which is preliminary data.</text>
</comment>
<dbReference type="AlphaFoldDB" id="X0YKX3"/>
<name>X0YKX3_9ZZZZ</name>
<evidence type="ECO:0000313" key="1">
    <source>
        <dbReference type="EMBL" id="GAG56690.1"/>
    </source>
</evidence>